<evidence type="ECO:0000256" key="2">
    <source>
        <dbReference type="SAM" id="MobiDB-lite"/>
    </source>
</evidence>
<dbReference type="Proteomes" id="UP001595839">
    <property type="component" value="Unassembled WGS sequence"/>
</dbReference>
<comment type="caution">
    <text evidence="4">The sequence shown here is derived from an EMBL/GenBank/DDBJ whole genome shotgun (WGS) entry which is preliminary data.</text>
</comment>
<dbReference type="Gene3D" id="3.90.850.10">
    <property type="entry name" value="Fumarylacetoacetase-like, C-terminal domain"/>
    <property type="match status" value="1"/>
</dbReference>
<dbReference type="InterPro" id="IPR011234">
    <property type="entry name" value="Fumarylacetoacetase-like_C"/>
</dbReference>
<dbReference type="InterPro" id="IPR050772">
    <property type="entry name" value="Hydratase-Decarb/MhpD_sf"/>
</dbReference>
<sequence length="297" mass="31200">MTDVWEPKAAADRAAAVAEAAARLAGAARDGKPCAPVRDLLGTRDIGLAYAVQQRVVGDRIAAGARVVGRKIGLTSESVQRQVGVDRPDFGVLLDDMDVTDLPAVPSDRLLQPRVEAEIAFLLAADLDDADLDLERVRSAVGHAVAALEIVDSRVADWDIAITDTVADNASSGLFVLGRQRVGLSEFEPRDVTMRLYADGVLASEGDGAACLGDPLAALLWLARTAREFGDPLRAGQVVLSGALGPLVPTPPGTEVRAEMSGLGPVTATFSPKDPEKANDPEKAKDPDDSDEIKEHG</sequence>
<feature type="region of interest" description="Disordered" evidence="2">
    <location>
        <begin position="249"/>
        <end position="297"/>
    </location>
</feature>
<dbReference type="Pfam" id="PF01557">
    <property type="entry name" value="FAA_hydrolase"/>
    <property type="match status" value="1"/>
</dbReference>
<keyword evidence="1" id="KW-0456">Lyase</keyword>
<protein>
    <submittedName>
        <fullName evidence="4">2-keto-4-pentenoate hydratase</fullName>
    </submittedName>
</protein>
<evidence type="ECO:0000256" key="1">
    <source>
        <dbReference type="ARBA" id="ARBA00023239"/>
    </source>
</evidence>
<reference evidence="5" key="1">
    <citation type="journal article" date="2019" name="Int. J. Syst. Evol. Microbiol.">
        <title>The Global Catalogue of Microorganisms (GCM) 10K type strain sequencing project: providing services to taxonomists for standard genome sequencing and annotation.</title>
        <authorList>
            <consortium name="The Broad Institute Genomics Platform"/>
            <consortium name="The Broad Institute Genome Sequencing Center for Infectious Disease"/>
            <person name="Wu L."/>
            <person name="Ma J."/>
        </authorList>
    </citation>
    <scope>NUCLEOTIDE SEQUENCE [LARGE SCALE GENOMIC DNA]</scope>
    <source>
        <strain evidence="5">CGMCC 4.7177</strain>
    </source>
</reference>
<dbReference type="SUPFAM" id="SSF56529">
    <property type="entry name" value="FAH"/>
    <property type="match status" value="1"/>
</dbReference>
<gene>
    <name evidence="4" type="ORF">ACFPIH_07620</name>
</gene>
<accession>A0ABV9AJX1</accession>
<dbReference type="EMBL" id="JBHSFK010000004">
    <property type="protein sequence ID" value="MFC4499395.1"/>
    <property type="molecule type" value="Genomic_DNA"/>
</dbReference>
<proteinExistence type="predicted"/>
<name>A0ABV9AJX1_9ACTN</name>
<feature type="domain" description="Fumarylacetoacetase-like C-terminal" evidence="3">
    <location>
        <begin position="111"/>
        <end position="270"/>
    </location>
</feature>
<evidence type="ECO:0000313" key="5">
    <source>
        <dbReference type="Proteomes" id="UP001595839"/>
    </source>
</evidence>
<feature type="compositionally biased region" description="Basic and acidic residues" evidence="2">
    <location>
        <begin position="273"/>
        <end position="297"/>
    </location>
</feature>
<organism evidence="4 5">
    <name type="scientific">Streptomyces vulcanius</name>
    <dbReference type="NCBI Taxonomy" id="1441876"/>
    <lineage>
        <taxon>Bacteria</taxon>
        <taxon>Bacillati</taxon>
        <taxon>Actinomycetota</taxon>
        <taxon>Actinomycetes</taxon>
        <taxon>Kitasatosporales</taxon>
        <taxon>Streptomycetaceae</taxon>
        <taxon>Streptomyces</taxon>
    </lineage>
</organism>
<keyword evidence="5" id="KW-1185">Reference proteome</keyword>
<dbReference type="InterPro" id="IPR036663">
    <property type="entry name" value="Fumarylacetoacetase_C_sf"/>
</dbReference>
<dbReference type="RefSeq" id="WP_381169482.1">
    <property type="nucleotide sequence ID" value="NZ_JBHSFK010000004.1"/>
</dbReference>
<evidence type="ECO:0000313" key="4">
    <source>
        <dbReference type="EMBL" id="MFC4499395.1"/>
    </source>
</evidence>
<evidence type="ECO:0000259" key="3">
    <source>
        <dbReference type="Pfam" id="PF01557"/>
    </source>
</evidence>
<dbReference type="PANTHER" id="PTHR30143:SF0">
    <property type="entry name" value="2-KETO-4-PENTENOATE HYDRATASE"/>
    <property type="match status" value="1"/>
</dbReference>
<dbReference type="PANTHER" id="PTHR30143">
    <property type="entry name" value="ACID HYDRATASE"/>
    <property type="match status" value="1"/>
</dbReference>